<dbReference type="PROSITE" id="PS00028">
    <property type="entry name" value="ZINC_FINGER_C2H2_1"/>
    <property type="match status" value="7"/>
</dbReference>
<feature type="compositionally biased region" description="Low complexity" evidence="1">
    <location>
        <begin position="829"/>
        <end position="847"/>
    </location>
</feature>
<feature type="compositionally biased region" description="Acidic residues" evidence="1">
    <location>
        <begin position="105"/>
        <end position="115"/>
    </location>
</feature>
<dbReference type="GO" id="GO:0000981">
    <property type="term" value="F:DNA-binding transcription factor activity, RNA polymerase II-specific"/>
    <property type="evidence" value="ECO:0007669"/>
    <property type="project" value="TreeGrafter"/>
</dbReference>
<feature type="compositionally biased region" description="Low complexity" evidence="1">
    <location>
        <begin position="219"/>
        <end position="246"/>
    </location>
</feature>
<feature type="compositionally biased region" description="Polar residues" evidence="1">
    <location>
        <begin position="1225"/>
        <end position="1236"/>
    </location>
</feature>
<dbReference type="PANTHER" id="PTHR12451:SF0">
    <property type="entry name" value="ZINC FINGER PROTEIN CASTOR HOMOLOG 1"/>
    <property type="match status" value="1"/>
</dbReference>
<dbReference type="PROSITE" id="PS50157">
    <property type="entry name" value="ZINC_FINGER_C2H2_2"/>
    <property type="match status" value="5"/>
</dbReference>
<feature type="region of interest" description="Disordered" evidence="1">
    <location>
        <begin position="1056"/>
        <end position="1114"/>
    </location>
</feature>
<organism evidence="2">
    <name type="scientific">Daphnia magna</name>
    <dbReference type="NCBI Taxonomy" id="35525"/>
    <lineage>
        <taxon>Eukaryota</taxon>
        <taxon>Metazoa</taxon>
        <taxon>Ecdysozoa</taxon>
        <taxon>Arthropoda</taxon>
        <taxon>Crustacea</taxon>
        <taxon>Branchiopoda</taxon>
        <taxon>Diplostraca</taxon>
        <taxon>Cladocera</taxon>
        <taxon>Anomopoda</taxon>
        <taxon>Daphniidae</taxon>
        <taxon>Daphnia</taxon>
    </lineage>
</organism>
<dbReference type="GO" id="GO:0005634">
    <property type="term" value="C:nucleus"/>
    <property type="evidence" value="ECO:0007669"/>
    <property type="project" value="TreeGrafter"/>
</dbReference>
<dbReference type="InterPro" id="IPR040373">
    <property type="entry name" value="CASZ1"/>
</dbReference>
<feature type="region of interest" description="Disordered" evidence="1">
    <location>
        <begin position="215"/>
        <end position="275"/>
    </location>
</feature>
<feature type="compositionally biased region" description="Low complexity" evidence="1">
    <location>
        <begin position="1173"/>
        <end position="1190"/>
    </location>
</feature>
<feature type="compositionally biased region" description="Gly residues" evidence="1">
    <location>
        <begin position="542"/>
        <end position="554"/>
    </location>
</feature>
<sequence>MSTSCTSAALAAATSGSNSLARNTTGGACAATLYASIDLHSDDADLGSGEEANVDKDKRTAVLQHRISELPSSSISMPVSMMSASTRRNKRKNFQPRNIRPSESADGDDGQDDNNETQSTANHTEDGCDANGHGHPPTPSILGECDLTTTIPPRRAGLKSQRPDRKNERRPSKASPSSSRSVRKERASSAGGGDASRSTGQHADQLTDGYHRDVAATNSSSSHSDLNSSSSSSSSTSRSSSRSGSRCGKSAAVDLRLRPASNTEEDDQEEEGNGQISGLQMKTWMLFWQQQQSCSDGGLLAKPPFLPPSDSHDRLRRAEGNASQAQEANASTGRAPVNDYAQTAMRELLGIYRLQRDADAGQQSSNVGAVSPIGRSGAEGQTRPVDSSVGIGSLRTSSTSSVQQPPTPPHTPKTASTTNGPTALPLGRTSDLNEPSLRALQTHIQSILSHVATTSRQPSPCKQLTSCDDSATGADLRHMSANHQDGTTYPFKAASFANIDLHVDVDDDVTAATKGFYDQQELQQLATTNLADGRRNAASGSSGNGSGGGTGSSGSGKSSAPIDYSRYVKRFASASECGSPFCKNLNYREHFHCLDCHPRVFVKKEEMIRHFKWHKKRDESLQHGFMRYSPGDDCNDRYRGCPHNRKQTHYHCVKDTCDKVYISTSDVQMHANYHRKDSAIIQEGFQRFRATEDCATAHCAFNGQRTTHFHCRRPPCNYTFKNKADMEKHKSYHIKDEQLARDGFKKFMKNEACQFDNCRFSRVCNHIHCIREGCTYVLHSSGQLYSHKRKHERRDAELAYQDGAAGGNMAAIANTDSTGSNSNPLTAFPSTSASPALPGLPPGTAGTDEAHRGPMGLSTSDLSRLISDPSVAAFLYGRMPSLLNQLEMAHLQHRQRADQEQRMLAAAAEAKLHQLRNSMSTAAGPGRSPSPVMTEDDAFRLCLAKIETGKPCQPDCPVYPNEHYHCRSDGCSLSFKSTEAAKEHWRNHEQQEQITDNYYISVEENEQPNPCPSSCPYQTRKRHYHCCWDGCAEIILSTENAFRRLDHYKMHEYSRRGHQTPSVPPPVVASSGLVHPSGSSGSKEITFTTGSSTSTSFSLDSMFRRKRGRPPKNRVIEVWNESSSMNSGSGASDTPQAVFTSFKLPKPSTPPLAPYSSVGSSSGLFAPPPYGTSAGPSHSASSSRSNSSDWKSQRTLSPSPERSEARHSMRKGQSAADKCAHQLLKRNSSPAGSSPALQLPSPAALRSPDSPIKSITVVKAAGTFYPSCAFPSKSEELVGPRLMNPSPAPRPLSPAVVRSTGASSSSGHREVSSSSSPTPMTTQSSSLSTRSCSLSPSSSSSSVSPSPSANHSAAATTSPPTPAIVTERPQAYGPDHSCGRPFCKLKRREHYHCVVCNQAFSEIDKLKPHVLKHCTGALSPTLNQWSGNGGPGSIGQLPTDVASVAAGASDRGNPTANCIEMDAKKEELSRMALFHNSAGLGTSSLPQSEAELRDLASRSSAALHALSFMSPMGGPFGLGSANQLTGNSSSFHSPSIHQAIYAGSGLMLNNSMGTNAAFNRPMSPGKTVSQGHKRPSSSPIDHLVLSPEAKKMRFPSNMRLLKDEPVPDGYVRFRFNEDCQYSQCGYREHQTHFHCMRPDCGYSFCDKTRFVQHTARHERLDTLMGGDFQQYRANVACGRAGCLYTASLGAVQNKASHFHCLKCDFVCTDTNKVVAHRRQHQKTDSILAAGFEKFTPSQNCRVDTCPHSNKQTHYHCLKCCFAVLGLAQMSAHKYRHLESASS</sequence>
<proteinExistence type="predicted"/>
<protein>
    <submittedName>
        <fullName evidence="2">Zinc finger protein castor</fullName>
    </submittedName>
</protein>
<feature type="compositionally biased region" description="Polar residues" evidence="1">
    <location>
        <begin position="321"/>
        <end position="332"/>
    </location>
</feature>
<feature type="region of interest" description="Disordered" evidence="1">
    <location>
        <begin position="1167"/>
        <end position="1249"/>
    </location>
</feature>
<feature type="region of interest" description="Disordered" evidence="1">
    <location>
        <begin position="533"/>
        <end position="560"/>
    </location>
</feature>
<feature type="region of interest" description="Disordered" evidence="1">
    <location>
        <begin position="1280"/>
        <end position="1371"/>
    </location>
</feature>
<reference evidence="2" key="1">
    <citation type="submission" date="2015-10" db="EMBL/GenBank/DDBJ databases">
        <title>EvidentialGene: Evidence-directed Construction of Complete mRNA Transcriptomes without Genomes.</title>
        <authorList>
            <person name="Gilbert D.G."/>
        </authorList>
    </citation>
    <scope>NUCLEOTIDE SEQUENCE</scope>
</reference>
<feature type="compositionally biased region" description="Acidic residues" evidence="1">
    <location>
        <begin position="263"/>
        <end position="272"/>
    </location>
</feature>
<feature type="compositionally biased region" description="Basic and acidic residues" evidence="1">
    <location>
        <begin position="161"/>
        <end position="171"/>
    </location>
</feature>
<feature type="region of interest" description="Disordered" evidence="1">
    <location>
        <begin position="67"/>
        <end position="203"/>
    </location>
</feature>
<feature type="compositionally biased region" description="Basic and acidic residues" evidence="1">
    <location>
        <begin position="310"/>
        <end position="319"/>
    </location>
</feature>
<evidence type="ECO:0000256" key="1">
    <source>
        <dbReference type="SAM" id="MobiDB-lite"/>
    </source>
</evidence>
<feature type="compositionally biased region" description="Low complexity" evidence="1">
    <location>
        <begin position="72"/>
        <end position="85"/>
    </location>
</feature>
<feature type="compositionally biased region" description="Low complexity" evidence="1">
    <location>
        <begin position="1312"/>
        <end position="1358"/>
    </location>
</feature>
<dbReference type="PANTHER" id="PTHR12451">
    <property type="entry name" value="TRANSCRIPTION FACTOR CASTOR PROTEIN MING -RELATED"/>
    <property type="match status" value="1"/>
</dbReference>
<feature type="region of interest" description="Disordered" evidence="1">
    <location>
        <begin position="298"/>
        <end position="333"/>
    </location>
</feature>
<feature type="compositionally biased region" description="Polar residues" evidence="1">
    <location>
        <begin position="815"/>
        <end position="825"/>
    </location>
</feature>
<feature type="region of interest" description="Disordered" evidence="1">
    <location>
        <begin position="814"/>
        <end position="855"/>
    </location>
</feature>
<feature type="region of interest" description="Disordered" evidence="1">
    <location>
        <begin position="359"/>
        <end position="431"/>
    </location>
</feature>
<dbReference type="GO" id="GO:0000977">
    <property type="term" value="F:RNA polymerase II transcription regulatory region sequence-specific DNA binding"/>
    <property type="evidence" value="ECO:0007669"/>
    <property type="project" value="TreeGrafter"/>
</dbReference>
<dbReference type="EMBL" id="GDIQ01061685">
    <property type="protein sequence ID" value="JAN33052.1"/>
    <property type="molecule type" value="Transcribed_RNA"/>
</dbReference>
<dbReference type="InterPro" id="IPR013087">
    <property type="entry name" value="Znf_C2H2_type"/>
</dbReference>
<dbReference type="SMART" id="SM00355">
    <property type="entry name" value="ZnF_C2H2"/>
    <property type="match status" value="10"/>
</dbReference>
<name>A0A0P5LRS1_9CRUS</name>
<dbReference type="GO" id="GO:0045664">
    <property type="term" value="P:regulation of neuron differentiation"/>
    <property type="evidence" value="ECO:0007669"/>
    <property type="project" value="TreeGrafter"/>
</dbReference>
<evidence type="ECO:0000313" key="2">
    <source>
        <dbReference type="EMBL" id="JAN33052.1"/>
    </source>
</evidence>
<dbReference type="OrthoDB" id="10063916at2759"/>
<dbReference type="GO" id="GO:0045944">
    <property type="term" value="P:positive regulation of transcription by RNA polymerase II"/>
    <property type="evidence" value="ECO:0007669"/>
    <property type="project" value="TreeGrafter"/>
</dbReference>
<accession>A0A0P5LRS1</accession>
<feature type="compositionally biased region" description="Low complexity" evidence="1">
    <location>
        <begin position="1086"/>
        <end position="1098"/>
    </location>
</feature>